<gene>
    <name evidence="8" type="ORF">AA15669_0731</name>
</gene>
<evidence type="ECO:0000256" key="3">
    <source>
        <dbReference type="ARBA" id="ARBA00022692"/>
    </source>
</evidence>
<feature type="transmembrane region" description="Helical" evidence="6">
    <location>
        <begin position="122"/>
        <end position="144"/>
    </location>
</feature>
<evidence type="ECO:0000256" key="4">
    <source>
        <dbReference type="ARBA" id="ARBA00022989"/>
    </source>
</evidence>
<feature type="transmembrane region" description="Helical" evidence="6">
    <location>
        <begin position="337"/>
        <end position="358"/>
    </location>
</feature>
<organism evidence="8 9">
    <name type="scientific">Saccharibacter floricola DSM 15669</name>
    <dbReference type="NCBI Taxonomy" id="1123227"/>
    <lineage>
        <taxon>Bacteria</taxon>
        <taxon>Pseudomonadati</taxon>
        <taxon>Pseudomonadota</taxon>
        <taxon>Alphaproteobacteria</taxon>
        <taxon>Acetobacterales</taxon>
        <taxon>Acetobacteraceae</taxon>
        <taxon>Saccharibacter</taxon>
    </lineage>
</organism>
<accession>A0ABQ0NXP5</accession>
<feature type="transmembrane region" description="Helical" evidence="6">
    <location>
        <begin position="395"/>
        <end position="413"/>
    </location>
</feature>
<reference evidence="8" key="1">
    <citation type="submission" date="2013-04" db="EMBL/GenBank/DDBJ databases">
        <title>The genome sequencing project of 58 acetic acid bacteria.</title>
        <authorList>
            <person name="Okamoto-Kainuma A."/>
            <person name="Ishikawa M."/>
            <person name="Umino S."/>
            <person name="Koizumi Y."/>
            <person name="Shiwa Y."/>
            <person name="Yoshikawa H."/>
            <person name="Matsutani M."/>
            <person name="Matsushita K."/>
        </authorList>
    </citation>
    <scope>NUCLEOTIDE SEQUENCE</scope>
    <source>
        <strain evidence="8">DSM 15669</strain>
    </source>
</reference>
<comment type="caution">
    <text evidence="8">The sequence shown here is derived from an EMBL/GenBank/DDBJ whole genome shotgun (WGS) entry which is preliminary data.</text>
</comment>
<feature type="transmembrane region" description="Helical" evidence="6">
    <location>
        <begin position="204"/>
        <end position="229"/>
    </location>
</feature>
<evidence type="ECO:0000256" key="5">
    <source>
        <dbReference type="ARBA" id="ARBA00023136"/>
    </source>
</evidence>
<keyword evidence="5 6" id="KW-0472">Membrane</keyword>
<feature type="transmembrane region" description="Helical" evidence="6">
    <location>
        <begin position="291"/>
        <end position="316"/>
    </location>
</feature>
<sequence>MANQEKLASSLSARHILMISLGGMVGAGFFIGAAAAILKTGPAVFISYIISGLLVYLINLSIRDLALQGGRESGSFMTQIRNHLGERIGFLAGWAYWLTWVVVLGAEVLFGANMIHDFLLPYGIAIPVVTLEIIVLAIMTAINLMSVKGYGEFEYWFSLIKLIAIGVFVVITLWVIIRGALGLGPAVPIHHNIFDFGGLVPKGWLAVLAVVPTIFFSMNGSEIVTVAALESDDPDGNIVRITRTIAVRIAGFFLVSIALVLAMRPWTTLNAGNSPFLDVLHQVGIPFAGEFVWIVILTAVLSSLNSALYVTSRILFEMSERGDGPKFFLKVDPKSQLPRRAVVACFVGGVLVVLASTLSHDEVYFVMLSLTGVLMLFNNFLIVAARIKSNPEGRFAPYLACVLFACIVVAMAWMPETRLEAGIGLVALSIIAVAALFHHRNTPIGGSSER</sequence>
<feature type="transmembrane region" description="Helical" evidence="6">
    <location>
        <begin position="156"/>
        <end position="177"/>
    </location>
</feature>
<dbReference type="InterPro" id="IPR004841">
    <property type="entry name" value="AA-permease/SLC12A_dom"/>
</dbReference>
<dbReference type="PANTHER" id="PTHR43495:SF5">
    <property type="entry name" value="GAMMA-AMINOBUTYRIC ACID PERMEASE"/>
    <property type="match status" value="1"/>
</dbReference>
<feature type="transmembrane region" description="Helical" evidence="6">
    <location>
        <begin position="16"/>
        <end position="38"/>
    </location>
</feature>
<proteinExistence type="predicted"/>
<evidence type="ECO:0000256" key="2">
    <source>
        <dbReference type="ARBA" id="ARBA00022448"/>
    </source>
</evidence>
<name>A0ABQ0NXP5_9PROT</name>
<dbReference type="Pfam" id="PF00324">
    <property type="entry name" value="AA_permease"/>
    <property type="match status" value="1"/>
</dbReference>
<feature type="transmembrane region" description="Helical" evidence="6">
    <location>
        <begin position="419"/>
        <end position="437"/>
    </location>
</feature>
<dbReference type="PANTHER" id="PTHR43495">
    <property type="entry name" value="GABA PERMEASE"/>
    <property type="match status" value="1"/>
</dbReference>
<evidence type="ECO:0000313" key="8">
    <source>
        <dbReference type="EMBL" id="GBQ05986.1"/>
    </source>
</evidence>
<feature type="domain" description="Amino acid permease/ SLC12A" evidence="7">
    <location>
        <begin position="15"/>
        <end position="388"/>
    </location>
</feature>
<comment type="subcellular location">
    <subcellularLocation>
        <location evidence="1">Membrane</location>
        <topology evidence="1">Multi-pass membrane protein</topology>
    </subcellularLocation>
</comment>
<feature type="transmembrane region" description="Helical" evidence="6">
    <location>
        <begin position="88"/>
        <end position="110"/>
    </location>
</feature>
<keyword evidence="2" id="KW-0813">Transport</keyword>
<evidence type="ECO:0000313" key="9">
    <source>
        <dbReference type="Proteomes" id="UP001062901"/>
    </source>
</evidence>
<evidence type="ECO:0000256" key="6">
    <source>
        <dbReference type="SAM" id="Phobius"/>
    </source>
</evidence>
<dbReference type="Gene3D" id="1.20.1740.10">
    <property type="entry name" value="Amino acid/polyamine transporter I"/>
    <property type="match status" value="1"/>
</dbReference>
<dbReference type="PIRSF" id="PIRSF006060">
    <property type="entry name" value="AA_transporter"/>
    <property type="match status" value="1"/>
</dbReference>
<evidence type="ECO:0000256" key="1">
    <source>
        <dbReference type="ARBA" id="ARBA00004141"/>
    </source>
</evidence>
<protein>
    <submittedName>
        <fullName evidence="8">Amino acid ABC transporter</fullName>
    </submittedName>
</protein>
<keyword evidence="3 6" id="KW-0812">Transmembrane</keyword>
<dbReference type="RefSeq" id="WP_018980043.1">
    <property type="nucleotide sequence ID" value="NZ_BAQD01000009.1"/>
</dbReference>
<feature type="transmembrane region" description="Helical" evidence="6">
    <location>
        <begin position="241"/>
        <end position="263"/>
    </location>
</feature>
<keyword evidence="4 6" id="KW-1133">Transmembrane helix</keyword>
<feature type="transmembrane region" description="Helical" evidence="6">
    <location>
        <begin position="44"/>
        <end position="67"/>
    </location>
</feature>
<evidence type="ECO:0000259" key="7">
    <source>
        <dbReference type="Pfam" id="PF00324"/>
    </source>
</evidence>
<feature type="transmembrane region" description="Helical" evidence="6">
    <location>
        <begin position="364"/>
        <end position="383"/>
    </location>
</feature>
<dbReference type="EMBL" id="BAQD01000009">
    <property type="protein sequence ID" value="GBQ05986.1"/>
    <property type="molecule type" value="Genomic_DNA"/>
</dbReference>
<dbReference type="Proteomes" id="UP001062901">
    <property type="component" value="Unassembled WGS sequence"/>
</dbReference>
<keyword evidence="9" id="KW-1185">Reference proteome</keyword>